<evidence type="ECO:0000313" key="1">
    <source>
        <dbReference type="EMBL" id="KAJ2842778.1"/>
    </source>
</evidence>
<protein>
    <submittedName>
        <fullName evidence="1">Uncharacterized protein</fullName>
    </submittedName>
</protein>
<dbReference type="AlphaFoldDB" id="A0A9W8I310"/>
<keyword evidence="2" id="KW-1185">Reference proteome</keyword>
<comment type="caution">
    <text evidence="1">The sequence shown here is derived from an EMBL/GenBank/DDBJ whole genome shotgun (WGS) entry which is preliminary data.</text>
</comment>
<gene>
    <name evidence="1" type="ORF">IWW36_005781</name>
</gene>
<feature type="non-terminal residue" evidence="1">
    <location>
        <position position="1"/>
    </location>
</feature>
<reference evidence="1" key="1">
    <citation type="submission" date="2022-07" db="EMBL/GenBank/DDBJ databases">
        <title>Phylogenomic reconstructions and comparative analyses of Kickxellomycotina fungi.</title>
        <authorList>
            <person name="Reynolds N.K."/>
            <person name="Stajich J.E."/>
            <person name="Barry K."/>
            <person name="Grigoriev I.V."/>
            <person name="Crous P."/>
            <person name="Smith M.E."/>
        </authorList>
    </citation>
    <scope>NUCLEOTIDE SEQUENCE</scope>
    <source>
        <strain evidence="1">NRRL 1566</strain>
    </source>
</reference>
<evidence type="ECO:0000313" key="2">
    <source>
        <dbReference type="Proteomes" id="UP001139887"/>
    </source>
</evidence>
<dbReference type="EMBL" id="JANBUW010001635">
    <property type="protein sequence ID" value="KAJ2842778.1"/>
    <property type="molecule type" value="Genomic_DNA"/>
</dbReference>
<name>A0A9W8I310_9FUNG</name>
<dbReference type="Gene3D" id="6.10.140.1020">
    <property type="match status" value="1"/>
</dbReference>
<sequence>LTQIKEETVLLERAHKLKEKDDAQVVSKLMAKWQIACAAAADDLFVLLKPVMEAHREAQQMGIAGSRFQQESNGQPKAAAECDLQTAEDDGCQEIDIGYMLKQFNIDTELF</sequence>
<proteinExistence type="predicted"/>
<accession>A0A9W8I310</accession>
<dbReference type="Proteomes" id="UP001139887">
    <property type="component" value="Unassembled WGS sequence"/>
</dbReference>
<dbReference type="OrthoDB" id="5549316at2759"/>
<organism evidence="1 2">
    <name type="scientific">Coemansia brasiliensis</name>
    <dbReference type="NCBI Taxonomy" id="2650707"/>
    <lineage>
        <taxon>Eukaryota</taxon>
        <taxon>Fungi</taxon>
        <taxon>Fungi incertae sedis</taxon>
        <taxon>Zoopagomycota</taxon>
        <taxon>Kickxellomycotina</taxon>
        <taxon>Kickxellomycetes</taxon>
        <taxon>Kickxellales</taxon>
        <taxon>Kickxellaceae</taxon>
        <taxon>Coemansia</taxon>
    </lineage>
</organism>